<evidence type="ECO:0000313" key="8">
    <source>
        <dbReference type="EMBL" id="MBA0083841.1"/>
    </source>
</evidence>
<evidence type="ECO:0000256" key="3">
    <source>
        <dbReference type="ARBA" id="ARBA00022723"/>
    </source>
</evidence>
<keyword evidence="3" id="KW-0479">Metal-binding</keyword>
<dbReference type="EMBL" id="JACDQQ010000254">
    <property type="protein sequence ID" value="MBA0083841.1"/>
    <property type="molecule type" value="Genomic_DNA"/>
</dbReference>
<dbReference type="PANTHER" id="PTHR12147:SF56">
    <property type="entry name" value="AMINOPEPTIDASE YDR415C-RELATED"/>
    <property type="match status" value="1"/>
</dbReference>
<evidence type="ECO:0000256" key="2">
    <source>
        <dbReference type="ARBA" id="ARBA00022670"/>
    </source>
</evidence>
<feature type="non-terminal residue" evidence="8">
    <location>
        <position position="1"/>
    </location>
</feature>
<dbReference type="GO" id="GO:0046872">
    <property type="term" value="F:metal ion binding"/>
    <property type="evidence" value="ECO:0007669"/>
    <property type="project" value="UniProtKB-KW"/>
</dbReference>
<dbReference type="Proteomes" id="UP000567293">
    <property type="component" value="Unassembled WGS sequence"/>
</dbReference>
<evidence type="ECO:0000256" key="1">
    <source>
        <dbReference type="ARBA" id="ARBA00022438"/>
    </source>
</evidence>
<evidence type="ECO:0000256" key="6">
    <source>
        <dbReference type="ARBA" id="ARBA00022833"/>
    </source>
</evidence>
<dbReference type="GO" id="GO:0006508">
    <property type="term" value="P:proteolysis"/>
    <property type="evidence" value="ECO:0007669"/>
    <property type="project" value="UniProtKB-KW"/>
</dbReference>
<dbReference type="GO" id="GO:0008235">
    <property type="term" value="F:metalloexopeptidase activity"/>
    <property type="evidence" value="ECO:0007669"/>
    <property type="project" value="InterPro"/>
</dbReference>
<dbReference type="InterPro" id="IPR007484">
    <property type="entry name" value="Peptidase_M28"/>
</dbReference>
<reference evidence="8" key="1">
    <citation type="submission" date="2020-06" db="EMBL/GenBank/DDBJ databases">
        <title>Legume-microbial interactions unlock mineral nutrients during tropical forest succession.</title>
        <authorList>
            <person name="Epihov D.Z."/>
        </authorList>
    </citation>
    <scope>NUCLEOTIDE SEQUENCE [LARGE SCALE GENOMIC DNA]</scope>
    <source>
        <strain evidence="8">Pan2503</strain>
    </source>
</reference>
<evidence type="ECO:0000256" key="5">
    <source>
        <dbReference type="ARBA" id="ARBA00022801"/>
    </source>
</evidence>
<keyword evidence="5" id="KW-0378">Hydrolase</keyword>
<keyword evidence="2" id="KW-0645">Protease</keyword>
<dbReference type="InterPro" id="IPR045175">
    <property type="entry name" value="M28_fam"/>
</dbReference>
<dbReference type="Gene3D" id="3.50.30.30">
    <property type="match status" value="1"/>
</dbReference>
<name>A0A7V8NM64_9BACT</name>
<gene>
    <name evidence="8" type="ORF">HRJ53_02495</name>
</gene>
<dbReference type="InterPro" id="IPR046450">
    <property type="entry name" value="PA_dom_sf"/>
</dbReference>
<keyword evidence="1" id="KW-0031">Aminopeptidase</keyword>
<dbReference type="Pfam" id="PF04389">
    <property type="entry name" value="Peptidase_M28"/>
    <property type="match status" value="1"/>
</dbReference>
<dbReference type="GO" id="GO:0004177">
    <property type="term" value="F:aminopeptidase activity"/>
    <property type="evidence" value="ECO:0007669"/>
    <property type="project" value="UniProtKB-KW"/>
</dbReference>
<comment type="caution">
    <text evidence="8">The sequence shown here is derived from an EMBL/GenBank/DDBJ whole genome shotgun (WGS) entry which is preliminary data.</text>
</comment>
<keyword evidence="9" id="KW-1185">Reference proteome</keyword>
<evidence type="ECO:0000256" key="4">
    <source>
        <dbReference type="ARBA" id="ARBA00022729"/>
    </source>
</evidence>
<proteinExistence type="predicted"/>
<protein>
    <submittedName>
        <fullName evidence="8">M28 family peptidase</fullName>
    </submittedName>
</protein>
<accession>A0A7V8NM64</accession>
<dbReference type="AlphaFoldDB" id="A0A7V8NM64"/>
<feature type="domain" description="Peptidase M28" evidence="7">
    <location>
        <begin position="247"/>
        <end position="451"/>
    </location>
</feature>
<dbReference type="SUPFAM" id="SSF53187">
    <property type="entry name" value="Zn-dependent exopeptidases"/>
    <property type="match status" value="1"/>
</dbReference>
<dbReference type="SUPFAM" id="SSF52025">
    <property type="entry name" value="PA domain"/>
    <property type="match status" value="1"/>
</dbReference>
<keyword evidence="6" id="KW-0862">Zinc</keyword>
<evidence type="ECO:0000259" key="7">
    <source>
        <dbReference type="Pfam" id="PF04389"/>
    </source>
</evidence>
<evidence type="ECO:0000313" key="9">
    <source>
        <dbReference type="Proteomes" id="UP000567293"/>
    </source>
</evidence>
<sequence length="503" mass="55503">RGTGTRGYQIAATYVASEFEGIGLEPAGENGTYFQRVPFRQGHVDEAKTSLTLVWKGKAEKLVLRENYVTFADPGRTVSEVEAPVIFVGDGVTAPQLGYDDYQGIDAKGKIVAFVFAAPNFESTVKAHYTSFAVKSANAVAHGAVGLILLYDPVFEKIYPFREMARDLAFPHMRWLDKQGRPNDYWPELKGNAVLNLEATKKLFEESGHPAEEVFAAIKAGKATSFDLGVTARVHNEAKLEDVESPNIVAKLEGSDPALKHEYVVYSAHADHLGIGVPEDGDNIYNGALDNASGTAILLELARAFRRMNPAPRRSILFLAVAGEEEGLLGSDYFAHYPTVAKEAMAANLNMDEDLMLWPLEDVIAFGAEHSTLEEVMEAAAKRMHMSLSPDPLPQEVVFIRSDQYSFVRQGVPAVFPVPGFKSSDPKIKPMEIFQNWEATRYHHPGDDMNQPGLLFDEAAKYARYLFLCGYLVANERSGQRGTKTIFLESVTGRSDRQAVWDG</sequence>
<organism evidence="8 9">
    <name type="scientific">Candidatus Acidiferrum panamense</name>
    <dbReference type="NCBI Taxonomy" id="2741543"/>
    <lineage>
        <taxon>Bacteria</taxon>
        <taxon>Pseudomonadati</taxon>
        <taxon>Acidobacteriota</taxon>
        <taxon>Terriglobia</taxon>
        <taxon>Candidatus Acidiferrales</taxon>
        <taxon>Candidatus Acidiferrum</taxon>
    </lineage>
</organism>
<dbReference type="PANTHER" id="PTHR12147">
    <property type="entry name" value="METALLOPEPTIDASE M28 FAMILY MEMBER"/>
    <property type="match status" value="1"/>
</dbReference>
<dbReference type="Gene3D" id="3.40.630.10">
    <property type="entry name" value="Zn peptidases"/>
    <property type="match status" value="1"/>
</dbReference>
<keyword evidence="4" id="KW-0732">Signal</keyword>